<name>A0AAW1NJC4_POPJA</name>
<organism evidence="7 8">
    <name type="scientific">Popillia japonica</name>
    <name type="common">Japanese beetle</name>
    <dbReference type="NCBI Taxonomy" id="7064"/>
    <lineage>
        <taxon>Eukaryota</taxon>
        <taxon>Metazoa</taxon>
        <taxon>Ecdysozoa</taxon>
        <taxon>Arthropoda</taxon>
        <taxon>Hexapoda</taxon>
        <taxon>Insecta</taxon>
        <taxon>Pterygota</taxon>
        <taxon>Neoptera</taxon>
        <taxon>Endopterygota</taxon>
        <taxon>Coleoptera</taxon>
        <taxon>Polyphaga</taxon>
        <taxon>Scarabaeiformia</taxon>
        <taxon>Scarabaeidae</taxon>
        <taxon>Rutelinae</taxon>
        <taxon>Popillia</taxon>
    </lineage>
</organism>
<comment type="subcellular location">
    <subcellularLocation>
        <location evidence="1">Membrane</location>
        <topology evidence="1">Multi-pass membrane protein</topology>
    </subcellularLocation>
</comment>
<feature type="transmembrane region" description="Helical" evidence="5">
    <location>
        <begin position="194"/>
        <end position="214"/>
    </location>
</feature>
<dbReference type="EMBL" id="JASPKY010000003">
    <property type="protein sequence ID" value="KAK9758466.1"/>
    <property type="molecule type" value="Genomic_DNA"/>
</dbReference>
<dbReference type="Pfam" id="PF06271">
    <property type="entry name" value="RDD"/>
    <property type="match status" value="1"/>
</dbReference>
<dbReference type="GO" id="GO:0016020">
    <property type="term" value="C:membrane"/>
    <property type="evidence" value="ECO:0007669"/>
    <property type="project" value="UniProtKB-SubCell"/>
</dbReference>
<feature type="domain" description="RDD" evidence="6">
    <location>
        <begin position="67"/>
        <end position="162"/>
    </location>
</feature>
<sequence length="242" mass="27697">MQEEKPSGAKLTLNELNQYFVELKAWLDNARAVQTVQQQSFERELNVQGPLQESVYRHLGYTLYAIPPLWKRLLAEAVDFAILFGFKLYLTFIVFHNLEFAVDDGDEFLSLLEDPQKAMEMSTGLAVLEIVYRAIACLYETYFLYNGQPATPGKILLGLRVVCISDVIEVDQQHRFLYLYPASRPNLKVAFCRAVVKNVLLGVVMFPMCFGMFISRYKRTVYDLLVGTIVVEHRGPVRAPNN</sequence>
<protein>
    <submittedName>
        <fullName evidence="7">RDD family</fullName>
    </submittedName>
</protein>
<proteinExistence type="predicted"/>
<evidence type="ECO:0000256" key="5">
    <source>
        <dbReference type="SAM" id="Phobius"/>
    </source>
</evidence>
<accession>A0AAW1NJC4</accession>
<keyword evidence="2 5" id="KW-0812">Transmembrane</keyword>
<evidence type="ECO:0000256" key="2">
    <source>
        <dbReference type="ARBA" id="ARBA00022692"/>
    </source>
</evidence>
<evidence type="ECO:0000256" key="3">
    <source>
        <dbReference type="ARBA" id="ARBA00022989"/>
    </source>
</evidence>
<evidence type="ECO:0000259" key="6">
    <source>
        <dbReference type="Pfam" id="PF06271"/>
    </source>
</evidence>
<comment type="caution">
    <text evidence="7">The sequence shown here is derived from an EMBL/GenBank/DDBJ whole genome shotgun (WGS) entry which is preliminary data.</text>
</comment>
<dbReference type="InterPro" id="IPR010432">
    <property type="entry name" value="RDD"/>
</dbReference>
<dbReference type="PANTHER" id="PTHR13659:SF5">
    <property type="entry name" value="PROTEIN FAM8A1"/>
    <property type="match status" value="1"/>
</dbReference>
<keyword evidence="4 5" id="KW-0472">Membrane</keyword>
<gene>
    <name evidence="7" type="ORF">QE152_g471</name>
</gene>
<keyword evidence="8" id="KW-1185">Reference proteome</keyword>
<keyword evidence="3 5" id="KW-1133">Transmembrane helix</keyword>
<dbReference type="Proteomes" id="UP001458880">
    <property type="component" value="Unassembled WGS sequence"/>
</dbReference>
<dbReference type="AlphaFoldDB" id="A0AAW1NJC4"/>
<reference evidence="7 8" key="1">
    <citation type="journal article" date="2024" name="BMC Genomics">
        <title>De novo assembly and annotation of Popillia japonica's genome with initial clues to its potential as an invasive pest.</title>
        <authorList>
            <person name="Cucini C."/>
            <person name="Boschi S."/>
            <person name="Funari R."/>
            <person name="Cardaioli E."/>
            <person name="Iannotti N."/>
            <person name="Marturano G."/>
            <person name="Paoli F."/>
            <person name="Bruttini M."/>
            <person name="Carapelli A."/>
            <person name="Frati F."/>
            <person name="Nardi F."/>
        </authorList>
    </citation>
    <scope>NUCLEOTIDE SEQUENCE [LARGE SCALE GENOMIC DNA]</scope>
    <source>
        <strain evidence="7">DMR45628</strain>
    </source>
</reference>
<evidence type="ECO:0000256" key="4">
    <source>
        <dbReference type="ARBA" id="ARBA00023136"/>
    </source>
</evidence>
<dbReference type="InterPro" id="IPR039871">
    <property type="entry name" value="FAM8A1"/>
</dbReference>
<dbReference type="PANTHER" id="PTHR13659">
    <property type="entry name" value="AUTOSOMAL HIGHLY CONSERVED PROTEIN"/>
    <property type="match status" value="1"/>
</dbReference>
<evidence type="ECO:0000313" key="7">
    <source>
        <dbReference type="EMBL" id="KAK9758466.1"/>
    </source>
</evidence>
<evidence type="ECO:0000313" key="8">
    <source>
        <dbReference type="Proteomes" id="UP001458880"/>
    </source>
</evidence>
<evidence type="ECO:0000256" key="1">
    <source>
        <dbReference type="ARBA" id="ARBA00004141"/>
    </source>
</evidence>